<organism evidence="1 2">
    <name type="scientific">Dissulfuribacter thermophilus</name>
    <dbReference type="NCBI Taxonomy" id="1156395"/>
    <lineage>
        <taxon>Bacteria</taxon>
        <taxon>Pseudomonadati</taxon>
        <taxon>Thermodesulfobacteriota</taxon>
        <taxon>Dissulfuribacteria</taxon>
        <taxon>Dissulfuribacterales</taxon>
        <taxon>Dissulfuribacteraceae</taxon>
        <taxon>Dissulfuribacter</taxon>
    </lineage>
</organism>
<proteinExistence type="predicted"/>
<name>A0A1B9F3F2_9BACT</name>
<evidence type="ECO:0000313" key="1">
    <source>
        <dbReference type="EMBL" id="OCC14452.1"/>
    </source>
</evidence>
<protein>
    <submittedName>
        <fullName evidence="1">Uncharacterized protein</fullName>
    </submittedName>
</protein>
<evidence type="ECO:0000313" key="2">
    <source>
        <dbReference type="Proteomes" id="UP000093080"/>
    </source>
</evidence>
<dbReference type="EMBL" id="MAGO01000012">
    <property type="protein sequence ID" value="OCC14452.1"/>
    <property type="molecule type" value="Genomic_DNA"/>
</dbReference>
<keyword evidence="2" id="KW-1185">Reference proteome</keyword>
<dbReference type="Proteomes" id="UP000093080">
    <property type="component" value="Unassembled WGS sequence"/>
</dbReference>
<reference evidence="1 2" key="1">
    <citation type="submission" date="2016-06" db="EMBL/GenBank/DDBJ databases">
        <title>Respiratory ammonification of nitrate coupled to the oxidation of elemental sulfur in deep-sea autotrophic thermophilic bacteria.</title>
        <authorList>
            <person name="Slobodkina G.B."/>
            <person name="Mardanov A.V."/>
            <person name="Ravin N.V."/>
            <person name="Frolova A.A."/>
            <person name="Viryasiv M.B."/>
            <person name="Chernyh N.A."/>
            <person name="Bonch-Osmolovskaya E.A."/>
            <person name="Slobodkin A.I."/>
        </authorList>
    </citation>
    <scope>NUCLEOTIDE SEQUENCE [LARGE SCALE GENOMIC DNA]</scope>
    <source>
        <strain evidence="1 2">S69</strain>
    </source>
</reference>
<gene>
    <name evidence="1" type="ORF">DBT_2181</name>
</gene>
<dbReference type="AlphaFoldDB" id="A0A1B9F3F2"/>
<accession>A0A1B9F3F2</accession>
<sequence length="42" mass="4621">MTTVDQDLGLVRVLAMKGSEGILLKILLEYQDTIGPKPCYPT</sequence>
<comment type="caution">
    <text evidence="1">The sequence shown here is derived from an EMBL/GenBank/DDBJ whole genome shotgun (WGS) entry which is preliminary data.</text>
</comment>